<dbReference type="GO" id="GO:0016746">
    <property type="term" value="F:acyltransferase activity"/>
    <property type="evidence" value="ECO:0007669"/>
    <property type="project" value="UniProtKB-KW"/>
</dbReference>
<dbReference type="Pfam" id="PF03279">
    <property type="entry name" value="Lip_A_acyltrans"/>
    <property type="match status" value="1"/>
</dbReference>
<proteinExistence type="predicted"/>
<dbReference type="NCBIfam" id="NF005120">
    <property type="entry name" value="PRK06553.1"/>
    <property type="match status" value="1"/>
</dbReference>
<dbReference type="EMBL" id="AP014946">
    <property type="protein sequence ID" value="BAT61110.1"/>
    <property type="molecule type" value="Genomic_DNA"/>
</dbReference>
<gene>
    <name evidence="7" type="primary">msbB</name>
    <name evidence="7" type="ORF">GJW-30_1_03666</name>
</gene>
<dbReference type="OrthoDB" id="9801955at2"/>
<evidence type="ECO:0000256" key="1">
    <source>
        <dbReference type="ARBA" id="ARBA00004533"/>
    </source>
</evidence>
<evidence type="ECO:0000256" key="2">
    <source>
        <dbReference type="ARBA" id="ARBA00022475"/>
    </source>
</evidence>
<accession>A0A0S3PYW0</accession>
<dbReference type="EC" id="2.3.1.-" evidence="7"/>
<dbReference type="InterPro" id="IPR004960">
    <property type="entry name" value="LipA_acyltrans"/>
</dbReference>
<evidence type="ECO:0000313" key="7">
    <source>
        <dbReference type="EMBL" id="BAT61110.1"/>
    </source>
</evidence>
<dbReference type="RefSeq" id="WP_096357849.1">
    <property type="nucleotide sequence ID" value="NZ_AP014946.1"/>
</dbReference>
<keyword evidence="6 7" id="KW-0012">Acyltransferase</keyword>
<evidence type="ECO:0000256" key="4">
    <source>
        <dbReference type="ARBA" id="ARBA00022679"/>
    </source>
</evidence>
<organism evidence="7 8">
    <name type="scientific">Variibacter gotjawalensis</name>
    <dbReference type="NCBI Taxonomy" id="1333996"/>
    <lineage>
        <taxon>Bacteria</taxon>
        <taxon>Pseudomonadati</taxon>
        <taxon>Pseudomonadota</taxon>
        <taxon>Alphaproteobacteria</taxon>
        <taxon>Hyphomicrobiales</taxon>
        <taxon>Nitrobacteraceae</taxon>
        <taxon>Variibacter</taxon>
    </lineage>
</organism>
<dbReference type="GO" id="GO:0005886">
    <property type="term" value="C:plasma membrane"/>
    <property type="evidence" value="ECO:0007669"/>
    <property type="project" value="UniProtKB-SubCell"/>
</dbReference>
<name>A0A0S3PYW0_9BRAD</name>
<evidence type="ECO:0000256" key="5">
    <source>
        <dbReference type="ARBA" id="ARBA00023136"/>
    </source>
</evidence>
<dbReference type="AlphaFoldDB" id="A0A0S3PYW0"/>
<protein>
    <submittedName>
        <fullName evidence="7">Lipid A biosynthesis (KDO)2-(Lauroyl)-lipid IVA acyltransferase</fullName>
        <ecNumber evidence="7">2.3.1.-</ecNumber>
    </submittedName>
</protein>
<dbReference type="Proteomes" id="UP000236884">
    <property type="component" value="Chromosome"/>
</dbReference>
<evidence type="ECO:0000256" key="6">
    <source>
        <dbReference type="ARBA" id="ARBA00023315"/>
    </source>
</evidence>
<dbReference type="GO" id="GO:0009247">
    <property type="term" value="P:glycolipid biosynthetic process"/>
    <property type="evidence" value="ECO:0007669"/>
    <property type="project" value="UniProtKB-ARBA"/>
</dbReference>
<comment type="subcellular location">
    <subcellularLocation>
        <location evidence="1">Cell inner membrane</location>
    </subcellularLocation>
</comment>
<dbReference type="PANTHER" id="PTHR30606">
    <property type="entry name" value="LIPID A BIOSYNTHESIS LAUROYL ACYLTRANSFERASE"/>
    <property type="match status" value="1"/>
</dbReference>
<keyword evidence="2" id="KW-1003">Cell membrane</keyword>
<evidence type="ECO:0000256" key="3">
    <source>
        <dbReference type="ARBA" id="ARBA00022519"/>
    </source>
</evidence>
<keyword evidence="8" id="KW-1185">Reference proteome</keyword>
<keyword evidence="5" id="KW-0472">Membrane</keyword>
<keyword evidence="3" id="KW-0997">Cell inner membrane</keyword>
<dbReference type="CDD" id="cd07984">
    <property type="entry name" value="LPLAT_LABLAT-like"/>
    <property type="match status" value="1"/>
</dbReference>
<dbReference type="PANTHER" id="PTHR30606:SF9">
    <property type="entry name" value="LIPID A BIOSYNTHESIS LAUROYLTRANSFERASE"/>
    <property type="match status" value="1"/>
</dbReference>
<dbReference type="KEGG" id="vgo:GJW-30_1_03666"/>
<evidence type="ECO:0000313" key="8">
    <source>
        <dbReference type="Proteomes" id="UP000236884"/>
    </source>
</evidence>
<keyword evidence="4 7" id="KW-0808">Transferase</keyword>
<sequence length="318" mass="35558">MSFNNAIQRIKLRGALVGKRALDATAGVIAVAVLKIIRRFDPEKTSRFAGRLTQRIGPWFKEDRIGRENLRAAFPEKSANEIDAILREVWYNIGQVGAEYAHLDKIGRIELDANGLPKADGRIIFDPQTRELFDQLRDDGKPALIFAAHLANWELPAVTAAVFGLKADLLYRPPSIGDVAEAINRIRAINMGRLVATGSDAPIKLAATLERGDHAGMLVDQHQSRGVDVVMFGRPCKANPTLARLARHFPDCPIHGVRVIRLPEHKFRIELTPAIEPARTATGAIDITATTQRITDVIEGWVREYPAQWLWLHRRWRS</sequence>
<reference evidence="7 8" key="1">
    <citation type="submission" date="2015-08" db="EMBL/GenBank/DDBJ databases">
        <title>Investigation of the bacterial diversity of lava forest soil.</title>
        <authorList>
            <person name="Lee J.S."/>
        </authorList>
    </citation>
    <scope>NUCLEOTIDE SEQUENCE [LARGE SCALE GENOMIC DNA]</scope>
    <source>
        <strain evidence="7 8">GJW-30</strain>
    </source>
</reference>